<dbReference type="SUPFAM" id="SSF159888">
    <property type="entry name" value="YdhG-like"/>
    <property type="match status" value="1"/>
</dbReference>
<feature type="domain" description="YdhG-like" evidence="1">
    <location>
        <begin position="18"/>
        <end position="112"/>
    </location>
</feature>
<comment type="caution">
    <text evidence="2">The sequence shown here is derived from an EMBL/GenBank/DDBJ whole genome shotgun (WGS) entry which is preliminary data.</text>
</comment>
<dbReference type="eggNOG" id="ENOG5032SVM">
    <property type="taxonomic scope" value="Bacteria"/>
</dbReference>
<accession>A3HWB6</accession>
<dbReference type="Pfam" id="PF08818">
    <property type="entry name" value="DUF1801"/>
    <property type="match status" value="1"/>
</dbReference>
<dbReference type="HOGENOM" id="CLU_168831_0_0_10"/>
<evidence type="ECO:0000259" key="1">
    <source>
        <dbReference type="Pfam" id="PF08818"/>
    </source>
</evidence>
<dbReference type="InterPro" id="IPR014922">
    <property type="entry name" value="YdhG-like"/>
</dbReference>
<keyword evidence="3" id="KW-1185">Reference proteome</keyword>
<proteinExistence type="predicted"/>
<dbReference type="Proteomes" id="UP000003919">
    <property type="component" value="Unassembled WGS sequence"/>
</dbReference>
<protein>
    <recommendedName>
        <fullName evidence="1">YdhG-like domain-containing protein</fullName>
    </recommendedName>
</protein>
<gene>
    <name evidence="2" type="ORF">ALPR1_17673</name>
</gene>
<dbReference type="Gene3D" id="3.90.1150.200">
    <property type="match status" value="1"/>
</dbReference>
<dbReference type="OrthoDB" id="670608at2"/>
<name>A3HWB6_9BACT</name>
<dbReference type="RefSeq" id="WP_008202488.1">
    <property type="nucleotide sequence ID" value="NZ_CM001023.1"/>
</dbReference>
<organism evidence="2 3">
    <name type="scientific">Algoriphagus machipongonensis</name>
    <dbReference type="NCBI Taxonomy" id="388413"/>
    <lineage>
        <taxon>Bacteria</taxon>
        <taxon>Pseudomonadati</taxon>
        <taxon>Bacteroidota</taxon>
        <taxon>Cytophagia</taxon>
        <taxon>Cytophagales</taxon>
        <taxon>Cyclobacteriaceae</taxon>
        <taxon>Algoriphagus</taxon>
    </lineage>
</organism>
<evidence type="ECO:0000313" key="3">
    <source>
        <dbReference type="Proteomes" id="UP000003919"/>
    </source>
</evidence>
<reference evidence="2 3" key="1">
    <citation type="journal article" date="2011" name="J. Bacteriol.">
        <title>Complete genome sequence of Algoriphagus sp. PR1, bacterial prey of a colony-forming choanoflagellate.</title>
        <authorList>
            <person name="Alegado R.A."/>
            <person name="Ferriera S."/>
            <person name="Nusbaum C."/>
            <person name="Young S.K."/>
            <person name="Zeng Q."/>
            <person name="Imamovic A."/>
            <person name="Fairclough S.R."/>
            <person name="King N."/>
        </authorList>
    </citation>
    <scope>NUCLEOTIDE SEQUENCE [LARGE SCALE GENOMIC DNA]</scope>
    <source>
        <strain evidence="2 3">PR1</strain>
    </source>
</reference>
<dbReference type="AlphaFoldDB" id="A3HWB6"/>
<evidence type="ECO:0000313" key="2">
    <source>
        <dbReference type="EMBL" id="EAZ80889.1"/>
    </source>
</evidence>
<dbReference type="EMBL" id="AAXU02000001">
    <property type="protein sequence ID" value="EAZ80889.1"/>
    <property type="molecule type" value="Genomic_DNA"/>
</dbReference>
<dbReference type="STRING" id="388413.ALPR1_17673"/>
<sequence>MVLKDIEQFFFRQPEPNQSCFLALRNLILAHDPAITETVKYSMPCFCYLKKALCYLWLDKKSQEPYILFVDGKALQHPMLESGDRAKMKILRIDPEKDLPKELISEILLEAISVRQIAK</sequence>